<dbReference type="GO" id="GO:0016757">
    <property type="term" value="F:glycosyltransferase activity"/>
    <property type="evidence" value="ECO:0007669"/>
    <property type="project" value="InterPro"/>
</dbReference>
<dbReference type="SUPFAM" id="SSF53756">
    <property type="entry name" value="UDP-Glycosyltransferase/glycogen phosphorylase"/>
    <property type="match status" value="1"/>
</dbReference>
<dbReference type="PANTHER" id="PTHR12526:SF630">
    <property type="entry name" value="GLYCOSYLTRANSFERASE"/>
    <property type="match status" value="1"/>
</dbReference>
<dbReference type="STRING" id="870482.SAMN04487987_103404"/>
<dbReference type="PANTHER" id="PTHR12526">
    <property type="entry name" value="GLYCOSYLTRANSFERASE"/>
    <property type="match status" value="1"/>
</dbReference>
<name>A0A1I1PDN9_9FLAO</name>
<evidence type="ECO:0000259" key="2">
    <source>
        <dbReference type="Pfam" id="PF13439"/>
    </source>
</evidence>
<dbReference type="Gene3D" id="3.40.50.2000">
    <property type="entry name" value="Glycogen Phosphorylase B"/>
    <property type="match status" value="2"/>
</dbReference>
<keyword evidence="3" id="KW-0808">Transferase</keyword>
<gene>
    <name evidence="3" type="ORF">SAMN04487987_103404</name>
</gene>
<dbReference type="EMBL" id="FOMI01000003">
    <property type="protein sequence ID" value="SFD07816.1"/>
    <property type="molecule type" value="Genomic_DNA"/>
</dbReference>
<proteinExistence type="predicted"/>
<dbReference type="InterPro" id="IPR028098">
    <property type="entry name" value="Glyco_trans_4-like_N"/>
</dbReference>
<keyword evidence="4" id="KW-1185">Reference proteome</keyword>
<evidence type="ECO:0000313" key="3">
    <source>
        <dbReference type="EMBL" id="SFD07816.1"/>
    </source>
</evidence>
<dbReference type="Pfam" id="PF00534">
    <property type="entry name" value="Glycos_transf_1"/>
    <property type="match status" value="1"/>
</dbReference>
<organism evidence="3 4">
    <name type="scientific">Algibacter pectinivorans</name>
    <dbReference type="NCBI Taxonomy" id="870482"/>
    <lineage>
        <taxon>Bacteria</taxon>
        <taxon>Pseudomonadati</taxon>
        <taxon>Bacteroidota</taxon>
        <taxon>Flavobacteriia</taxon>
        <taxon>Flavobacteriales</taxon>
        <taxon>Flavobacteriaceae</taxon>
        <taxon>Algibacter</taxon>
    </lineage>
</organism>
<dbReference type="Proteomes" id="UP000199439">
    <property type="component" value="Unassembled WGS sequence"/>
</dbReference>
<dbReference type="RefSeq" id="WP_092850799.1">
    <property type="nucleotide sequence ID" value="NZ_FOMI01000003.1"/>
</dbReference>
<reference evidence="4" key="1">
    <citation type="submission" date="2016-10" db="EMBL/GenBank/DDBJ databases">
        <authorList>
            <person name="Varghese N."/>
            <person name="Submissions S."/>
        </authorList>
    </citation>
    <scope>NUCLEOTIDE SEQUENCE [LARGE SCALE GENOMIC DNA]</scope>
    <source>
        <strain evidence="4">DSM 25730</strain>
    </source>
</reference>
<dbReference type="CDD" id="cd03811">
    <property type="entry name" value="GT4_GT28_WabH-like"/>
    <property type="match status" value="1"/>
</dbReference>
<dbReference type="Pfam" id="PF13439">
    <property type="entry name" value="Glyco_transf_4"/>
    <property type="match status" value="1"/>
</dbReference>
<dbReference type="InterPro" id="IPR001296">
    <property type="entry name" value="Glyco_trans_1"/>
</dbReference>
<sequence>MKRILLILPYGGVGGMERLAYSFYNFYKKQGYFIKAVKFIKLESDIINFDEDELFLSKLDYQDMTKANRLLFNLKAPLKLRALIKKHKITHSIAFGDPPNLYSSLTFTNEYKIGSIHALKSVELSNNSKLSKLTRFGFKYTYKKLDKLVCISKAIKEDLIKQCDYKFEENLKVIYNPHDIEEINKKALEPLNAKEQDTLFKTKTLLFLGRLSTQKSPWHLIKAFSLLLKESPETQLLIIGDGDASVTNHVKSLIETFKIDKNVVFLGRKSNPYKYLAKADALVLSSHYEGTPNVIVEAICLGTPIVTSNCTEGILELMSLKAHNKTNKNLIVESGIITPNLFKGRLGIPKDNTFIQEETLFANALHDVLHTQTYRNTLQNHKNNLLDKFNLEHVANTYLNDKIN</sequence>
<dbReference type="AlphaFoldDB" id="A0A1I1PDN9"/>
<protein>
    <submittedName>
        <fullName evidence="3">Glycosyltransferase involved in cell wall bisynthesis</fullName>
    </submittedName>
</protein>
<accession>A0A1I1PDN9</accession>
<feature type="domain" description="Glycosyl transferase family 1" evidence="1">
    <location>
        <begin position="201"/>
        <end position="318"/>
    </location>
</feature>
<evidence type="ECO:0000259" key="1">
    <source>
        <dbReference type="Pfam" id="PF00534"/>
    </source>
</evidence>
<evidence type="ECO:0000313" key="4">
    <source>
        <dbReference type="Proteomes" id="UP000199439"/>
    </source>
</evidence>
<dbReference type="OrthoDB" id="798298at2"/>
<feature type="domain" description="Glycosyltransferase subfamily 4-like N-terminal" evidence="2">
    <location>
        <begin position="13"/>
        <end position="181"/>
    </location>
</feature>